<dbReference type="EMBL" id="ML977562">
    <property type="protein sequence ID" value="KAF2005636.1"/>
    <property type="molecule type" value="Genomic_DNA"/>
</dbReference>
<dbReference type="Gene3D" id="3.30.70.100">
    <property type="match status" value="2"/>
</dbReference>
<dbReference type="SUPFAM" id="SSF54909">
    <property type="entry name" value="Dimeric alpha+beta barrel"/>
    <property type="match status" value="2"/>
</dbReference>
<evidence type="ECO:0008006" key="3">
    <source>
        <dbReference type="Google" id="ProtNLM"/>
    </source>
</evidence>
<dbReference type="InterPro" id="IPR011008">
    <property type="entry name" value="Dimeric_a/b-barrel"/>
</dbReference>
<protein>
    <recommendedName>
        <fullName evidence="3">ABM domain-containing protein</fullName>
    </recommendedName>
</protein>
<sequence length="216" mass="24366">MPPIITTANLVCKDGQARDKVLSHFHAIAKYTYEYEPLVHRYIISIPIDVTNTTDIWMVEMYASPEVQAAHIATPPVDALIDLFTNTDVLVSAPDVHDLPLAFHKPCPGVSHMSNPAVVLAWFEYVEGKIDHALDGWREVVDYVTDNEEWTRGYAVMGDTEENKLRTVEVYDSWECVEDVHMKSPAIKKNHVHNGRDRLRQGAVKVKVVGGFLGRD</sequence>
<dbReference type="OrthoDB" id="4520428at2759"/>
<dbReference type="PANTHER" id="PTHR40624">
    <property type="entry name" value="BIOSYNTHESIS MONOOXYGENASE, PUTATIVE (AFU_ORTHOLOGUE AFUA_1G12025)-RELATED"/>
    <property type="match status" value="1"/>
</dbReference>
<gene>
    <name evidence="1" type="ORF">P154DRAFT_483076</name>
</gene>
<name>A0A6A5X2K2_9PLEO</name>
<evidence type="ECO:0000313" key="1">
    <source>
        <dbReference type="EMBL" id="KAF2005636.1"/>
    </source>
</evidence>
<reference evidence="1" key="1">
    <citation type="journal article" date="2020" name="Stud. Mycol.">
        <title>101 Dothideomycetes genomes: a test case for predicting lifestyles and emergence of pathogens.</title>
        <authorList>
            <person name="Haridas S."/>
            <person name="Albert R."/>
            <person name="Binder M."/>
            <person name="Bloem J."/>
            <person name="Labutti K."/>
            <person name="Salamov A."/>
            <person name="Andreopoulos B."/>
            <person name="Baker S."/>
            <person name="Barry K."/>
            <person name="Bills G."/>
            <person name="Bluhm B."/>
            <person name="Cannon C."/>
            <person name="Castanera R."/>
            <person name="Culley D."/>
            <person name="Daum C."/>
            <person name="Ezra D."/>
            <person name="Gonzalez J."/>
            <person name="Henrissat B."/>
            <person name="Kuo A."/>
            <person name="Liang C."/>
            <person name="Lipzen A."/>
            <person name="Lutzoni F."/>
            <person name="Magnuson J."/>
            <person name="Mondo S."/>
            <person name="Nolan M."/>
            <person name="Ohm R."/>
            <person name="Pangilinan J."/>
            <person name="Park H.-J."/>
            <person name="Ramirez L."/>
            <person name="Alfaro M."/>
            <person name="Sun H."/>
            <person name="Tritt A."/>
            <person name="Yoshinaga Y."/>
            <person name="Zwiers L.-H."/>
            <person name="Turgeon B."/>
            <person name="Goodwin S."/>
            <person name="Spatafora J."/>
            <person name="Crous P."/>
            <person name="Grigoriev I."/>
        </authorList>
    </citation>
    <scope>NUCLEOTIDE SEQUENCE</scope>
    <source>
        <strain evidence="1">CBS 123094</strain>
    </source>
</reference>
<accession>A0A6A5X2K2</accession>
<dbReference type="AlphaFoldDB" id="A0A6A5X2K2"/>
<dbReference type="Proteomes" id="UP000799779">
    <property type="component" value="Unassembled WGS sequence"/>
</dbReference>
<proteinExistence type="predicted"/>
<dbReference type="PANTHER" id="PTHR40624:SF1">
    <property type="entry name" value="BIOSYNTHESIS MONOOXYGENASE, PUTATIVE (AFU_ORTHOLOGUE AFUA_1G12025)-RELATED"/>
    <property type="match status" value="1"/>
</dbReference>
<evidence type="ECO:0000313" key="2">
    <source>
        <dbReference type="Proteomes" id="UP000799779"/>
    </source>
</evidence>
<organism evidence="1 2">
    <name type="scientific">Amniculicola lignicola CBS 123094</name>
    <dbReference type="NCBI Taxonomy" id="1392246"/>
    <lineage>
        <taxon>Eukaryota</taxon>
        <taxon>Fungi</taxon>
        <taxon>Dikarya</taxon>
        <taxon>Ascomycota</taxon>
        <taxon>Pezizomycotina</taxon>
        <taxon>Dothideomycetes</taxon>
        <taxon>Pleosporomycetidae</taxon>
        <taxon>Pleosporales</taxon>
        <taxon>Amniculicolaceae</taxon>
        <taxon>Amniculicola</taxon>
    </lineage>
</organism>
<keyword evidence="2" id="KW-1185">Reference proteome</keyword>